<feature type="transmembrane region" description="Helical" evidence="7">
    <location>
        <begin position="250"/>
        <end position="271"/>
    </location>
</feature>
<feature type="transmembrane region" description="Helical" evidence="7">
    <location>
        <begin position="32"/>
        <end position="54"/>
    </location>
</feature>
<evidence type="ECO:0000256" key="2">
    <source>
        <dbReference type="ARBA" id="ARBA00022475"/>
    </source>
</evidence>
<sequence length="334" mass="34888">MSDFFSSNLVLVQSTLSGLILALSIQVPLRMGVFSFAGAGSYGIGAYAAGILVLRYEFGALTAIALTVVGTAVIGFLLGAVISKLNGLYLAMATVAFDLIISVVAINGGELTGASTGLFGILTDFTMTQMVALTVAALALVAMSEVGRLGRRVDTVRDDPELAASMGINVRRYRLAAFVVSGALGGLAGAMNVLVRSTVGPLDIGFGLIVLALTMIIVGGSRSWKGALIGAVIFTWLPDLLTVIGEWQELVYGVIVAIAAILLPRGIYGVLQDGWRWAQRTRRDRRAAARGGPVVDDDGGLRPQEDEAAVLAAQAADQPHRELDQLSSRPQGAS</sequence>
<evidence type="ECO:0000256" key="4">
    <source>
        <dbReference type="ARBA" id="ARBA00022989"/>
    </source>
</evidence>
<evidence type="ECO:0000313" key="9">
    <source>
        <dbReference type="Proteomes" id="UP000199546"/>
    </source>
</evidence>
<evidence type="ECO:0000256" key="1">
    <source>
        <dbReference type="ARBA" id="ARBA00004651"/>
    </source>
</evidence>
<feature type="transmembrane region" description="Helical" evidence="7">
    <location>
        <begin position="175"/>
        <end position="195"/>
    </location>
</feature>
<proteinExistence type="predicted"/>
<dbReference type="PANTHER" id="PTHR30482">
    <property type="entry name" value="HIGH-AFFINITY BRANCHED-CHAIN AMINO ACID TRANSPORT SYSTEM PERMEASE"/>
    <property type="match status" value="1"/>
</dbReference>
<dbReference type="Pfam" id="PF02653">
    <property type="entry name" value="BPD_transp_2"/>
    <property type="match status" value="1"/>
</dbReference>
<dbReference type="CDD" id="cd06581">
    <property type="entry name" value="TM_PBP1_LivM_like"/>
    <property type="match status" value="1"/>
</dbReference>
<feature type="transmembrane region" description="Helical" evidence="7">
    <location>
        <begin position="226"/>
        <end position="244"/>
    </location>
</feature>
<dbReference type="Proteomes" id="UP000199546">
    <property type="component" value="Unassembled WGS sequence"/>
</dbReference>
<dbReference type="GO" id="GO:0005886">
    <property type="term" value="C:plasma membrane"/>
    <property type="evidence" value="ECO:0007669"/>
    <property type="project" value="UniProtKB-SubCell"/>
</dbReference>
<keyword evidence="5 7" id="KW-0472">Membrane</keyword>
<feature type="region of interest" description="Disordered" evidence="6">
    <location>
        <begin position="312"/>
        <end position="334"/>
    </location>
</feature>
<dbReference type="GO" id="GO:0015658">
    <property type="term" value="F:branched-chain amino acid transmembrane transporter activity"/>
    <property type="evidence" value="ECO:0007669"/>
    <property type="project" value="InterPro"/>
</dbReference>
<dbReference type="AlphaFoldDB" id="A0A1I7C2S6"/>
<dbReference type="InterPro" id="IPR001851">
    <property type="entry name" value="ABC_transp_permease"/>
</dbReference>
<evidence type="ECO:0000256" key="5">
    <source>
        <dbReference type="ARBA" id="ARBA00023136"/>
    </source>
</evidence>
<feature type="transmembrane region" description="Helical" evidence="7">
    <location>
        <begin position="6"/>
        <end position="25"/>
    </location>
</feature>
<organism evidence="8 9">
    <name type="scientific">Geodermatophilus amargosae</name>
    <dbReference type="NCBI Taxonomy" id="1296565"/>
    <lineage>
        <taxon>Bacteria</taxon>
        <taxon>Bacillati</taxon>
        <taxon>Actinomycetota</taxon>
        <taxon>Actinomycetes</taxon>
        <taxon>Geodermatophilales</taxon>
        <taxon>Geodermatophilaceae</taxon>
        <taxon>Geodermatophilus</taxon>
    </lineage>
</organism>
<accession>A0A1I7C2S6</accession>
<gene>
    <name evidence="8" type="ORF">SAMN05660657_04001</name>
</gene>
<feature type="transmembrane region" description="Helical" evidence="7">
    <location>
        <begin position="118"/>
        <end position="142"/>
    </location>
</feature>
<dbReference type="InterPro" id="IPR043428">
    <property type="entry name" value="LivM-like"/>
</dbReference>
<keyword evidence="2" id="KW-1003">Cell membrane</keyword>
<evidence type="ECO:0000256" key="3">
    <source>
        <dbReference type="ARBA" id="ARBA00022692"/>
    </source>
</evidence>
<feature type="transmembrane region" description="Helical" evidence="7">
    <location>
        <begin position="88"/>
        <end position="106"/>
    </location>
</feature>
<dbReference type="EMBL" id="FPBA01000017">
    <property type="protein sequence ID" value="SFT93678.1"/>
    <property type="molecule type" value="Genomic_DNA"/>
</dbReference>
<comment type="subcellular location">
    <subcellularLocation>
        <location evidence="1">Cell membrane</location>
        <topology evidence="1">Multi-pass membrane protein</topology>
    </subcellularLocation>
</comment>
<name>A0A1I7C2S6_9ACTN</name>
<reference evidence="9" key="1">
    <citation type="submission" date="2016-10" db="EMBL/GenBank/DDBJ databases">
        <authorList>
            <person name="Varghese N."/>
            <person name="Submissions S."/>
        </authorList>
    </citation>
    <scope>NUCLEOTIDE SEQUENCE [LARGE SCALE GENOMIC DNA]</scope>
    <source>
        <strain evidence="9">DSM 46136</strain>
    </source>
</reference>
<keyword evidence="9" id="KW-1185">Reference proteome</keyword>
<keyword evidence="4 7" id="KW-1133">Transmembrane helix</keyword>
<evidence type="ECO:0000313" key="8">
    <source>
        <dbReference type="EMBL" id="SFT93678.1"/>
    </source>
</evidence>
<dbReference type="OrthoDB" id="9814461at2"/>
<protein>
    <submittedName>
        <fullName evidence="8">Branched-chain amino acid transport system permease protein</fullName>
    </submittedName>
</protein>
<feature type="transmembrane region" description="Helical" evidence="7">
    <location>
        <begin position="60"/>
        <end position="81"/>
    </location>
</feature>
<dbReference type="PANTHER" id="PTHR30482:SF20">
    <property type="entry name" value="HIGH-AFFINITY BRANCHED-CHAIN AMINO ACID TRANSPORT SYSTEM PERMEASE PROTEIN LIVM"/>
    <property type="match status" value="1"/>
</dbReference>
<evidence type="ECO:0000256" key="7">
    <source>
        <dbReference type="SAM" id="Phobius"/>
    </source>
</evidence>
<feature type="compositionally biased region" description="Polar residues" evidence="6">
    <location>
        <begin position="325"/>
        <end position="334"/>
    </location>
</feature>
<keyword evidence="3 7" id="KW-0812">Transmembrane</keyword>
<dbReference type="RefSeq" id="WP_093582122.1">
    <property type="nucleotide sequence ID" value="NZ_FPBA01000017.1"/>
</dbReference>
<dbReference type="STRING" id="1296565.SAMN05660657_04001"/>
<feature type="transmembrane region" description="Helical" evidence="7">
    <location>
        <begin position="201"/>
        <end position="219"/>
    </location>
</feature>
<evidence type="ECO:0000256" key="6">
    <source>
        <dbReference type="SAM" id="MobiDB-lite"/>
    </source>
</evidence>